<feature type="chain" id="PRO_5029610790" evidence="2">
    <location>
        <begin position="32"/>
        <end position="408"/>
    </location>
</feature>
<evidence type="ECO:0000256" key="2">
    <source>
        <dbReference type="SAM" id="SignalP"/>
    </source>
</evidence>
<protein>
    <submittedName>
        <fullName evidence="3">Uncharacterized protein</fullName>
    </submittedName>
</protein>
<dbReference type="OrthoDB" id="414644at2759"/>
<feature type="compositionally biased region" description="Pro residues" evidence="1">
    <location>
        <begin position="46"/>
        <end position="73"/>
    </location>
</feature>
<sequence>MLITPKYPSSVIASTLCTFIAIISIVSHAGCSTSSAPVSGGVPGLPSLPPDPNRVPTFPPTTGVPPTSRPPPGNVCSGNRIGTYTWSQSYWLEGDQALLNFLDHPMGRQWNCGDLYINVADASNHNKIKDEDKLVEWMKTWREQSGNNGTIWLTYGDVVEKDGPKMVGFVETFKHFLMRSVSAQDMSLIAPMGISFDVEHVAEEYYERALMDAQMMKEEVTEGMGYLPGSIFVDCTIEGEKNVVETEYVMRHADRALMMLYRNEVNGTYEDDLVERMKWMMTEQCTVCTQPGWENLRAKITIMVEGACEMGSGCKKLSMCAKDTSSYPDSQGGIQYIWETLQELRRRMIADEIVTQEQFDHIFDVDGTLFAVHNWEWSRCFYGDSFSQEMSFSNCHDYHPLASDCRMQ</sequence>
<dbReference type="AlphaFoldDB" id="A0A7J6MGD1"/>
<name>A0A7J6MGD1_PEROL</name>
<evidence type="ECO:0000313" key="3">
    <source>
        <dbReference type="EMBL" id="KAF4670555.1"/>
    </source>
</evidence>
<comment type="caution">
    <text evidence="3">The sequence shown here is derived from an EMBL/GenBank/DDBJ whole genome shotgun (WGS) entry which is preliminary data.</text>
</comment>
<accession>A0A7J6MGD1</accession>
<feature type="region of interest" description="Disordered" evidence="1">
    <location>
        <begin position="42"/>
        <end position="75"/>
    </location>
</feature>
<gene>
    <name evidence="3" type="ORF">FOZ61_010146</name>
</gene>
<organism evidence="3 4">
    <name type="scientific">Perkinsus olseni</name>
    <name type="common">Perkinsus atlanticus</name>
    <dbReference type="NCBI Taxonomy" id="32597"/>
    <lineage>
        <taxon>Eukaryota</taxon>
        <taxon>Sar</taxon>
        <taxon>Alveolata</taxon>
        <taxon>Perkinsozoa</taxon>
        <taxon>Perkinsea</taxon>
        <taxon>Perkinsida</taxon>
        <taxon>Perkinsidae</taxon>
        <taxon>Perkinsus</taxon>
    </lineage>
</organism>
<dbReference type="EMBL" id="JABAHT010000008">
    <property type="protein sequence ID" value="KAF4670555.1"/>
    <property type="molecule type" value="Genomic_DNA"/>
</dbReference>
<feature type="signal peptide" evidence="2">
    <location>
        <begin position="1"/>
        <end position="31"/>
    </location>
</feature>
<reference evidence="3 4" key="1">
    <citation type="submission" date="2020-04" db="EMBL/GenBank/DDBJ databases">
        <title>Perkinsus olseni comparative genomics.</title>
        <authorList>
            <person name="Bogema D.R."/>
        </authorList>
    </citation>
    <scope>NUCLEOTIDE SEQUENCE [LARGE SCALE GENOMIC DNA]</scope>
    <source>
        <strain evidence="3">ATCC PRA-179</strain>
    </source>
</reference>
<dbReference type="Proteomes" id="UP000570595">
    <property type="component" value="Unassembled WGS sequence"/>
</dbReference>
<proteinExistence type="predicted"/>
<evidence type="ECO:0000313" key="4">
    <source>
        <dbReference type="Proteomes" id="UP000570595"/>
    </source>
</evidence>
<keyword evidence="2" id="KW-0732">Signal</keyword>
<evidence type="ECO:0000256" key="1">
    <source>
        <dbReference type="SAM" id="MobiDB-lite"/>
    </source>
</evidence>